<dbReference type="FunFam" id="1.50.10.10:FF:000029">
    <property type="entry name" value="Family 65 glycosyl hydrolase"/>
    <property type="match status" value="1"/>
</dbReference>
<dbReference type="InterPro" id="IPR005196">
    <property type="entry name" value="Glyco_hydro_65_N"/>
</dbReference>
<dbReference type="GO" id="GO:0005975">
    <property type="term" value="P:carbohydrate metabolic process"/>
    <property type="evidence" value="ECO:0007669"/>
    <property type="project" value="InterPro"/>
</dbReference>
<evidence type="ECO:0000256" key="4">
    <source>
        <dbReference type="PIRSR" id="PIRSR036289-50"/>
    </source>
</evidence>
<evidence type="ECO:0000256" key="5">
    <source>
        <dbReference type="PIRSR" id="PIRSR036289-51"/>
    </source>
</evidence>
<dbReference type="Gene3D" id="1.50.10.10">
    <property type="match status" value="1"/>
</dbReference>
<feature type="domain" description="Glycoside hydrolase family 65 central catalytic" evidence="7">
    <location>
        <begin position="327"/>
        <end position="684"/>
    </location>
</feature>
<reference evidence="10 11" key="1">
    <citation type="submission" date="2017-02" db="EMBL/GenBank/DDBJ databases">
        <title>Streptomyces pactum ACT12 Genome sequencing and assembly.</title>
        <authorList>
            <person name="Xue Q."/>
            <person name="Yan X."/>
            <person name="Jia L."/>
            <person name="Yan H."/>
        </authorList>
    </citation>
    <scope>NUCLEOTIDE SEQUENCE [LARGE SCALE GENOMIC DNA]</scope>
    <source>
        <strain evidence="10 11">ACT12</strain>
    </source>
</reference>
<dbReference type="GO" id="GO:0016757">
    <property type="term" value="F:glycosyltransferase activity"/>
    <property type="evidence" value="ECO:0007669"/>
    <property type="project" value="UniProtKB-ARBA"/>
</dbReference>
<feature type="region of interest" description="Disordered" evidence="6">
    <location>
        <begin position="173"/>
        <end position="204"/>
    </location>
</feature>
<dbReference type="PIRSF" id="PIRSF036289">
    <property type="entry name" value="Glycosyl_hydrolase_malt_phosph"/>
    <property type="match status" value="1"/>
</dbReference>
<dbReference type="SUPFAM" id="SSF48208">
    <property type="entry name" value="Six-hairpin glycosidases"/>
    <property type="match status" value="1"/>
</dbReference>
<dbReference type="STRING" id="68249.BC342_32820"/>
<name>A0A1S6J2T3_9ACTN</name>
<dbReference type="SUPFAM" id="SSF74650">
    <property type="entry name" value="Galactose mutarotase-like"/>
    <property type="match status" value="1"/>
</dbReference>
<dbReference type="RefSeq" id="WP_055421248.1">
    <property type="nucleotide sequence ID" value="NZ_CP019724.1"/>
</dbReference>
<keyword evidence="11" id="KW-1185">Reference proteome</keyword>
<feature type="binding site" evidence="5">
    <location>
        <begin position="592"/>
        <end position="593"/>
    </location>
    <ligand>
        <name>substrate</name>
    </ligand>
</feature>
<evidence type="ECO:0000256" key="6">
    <source>
        <dbReference type="SAM" id="MobiDB-lite"/>
    </source>
</evidence>
<evidence type="ECO:0000259" key="7">
    <source>
        <dbReference type="Pfam" id="PF03632"/>
    </source>
</evidence>
<comment type="similarity">
    <text evidence="1">Belongs to the glycosyl hydrolase 65 family.</text>
</comment>
<dbReference type="PANTHER" id="PTHR11051:SF13">
    <property type="entry name" value="GLYCOSYL TRANSFERASE"/>
    <property type="match status" value="1"/>
</dbReference>
<protein>
    <submittedName>
        <fullName evidence="10">Family 65 glycosyl hydrolase</fullName>
    </submittedName>
</protein>
<gene>
    <name evidence="10" type="ORF">B1H29_03040</name>
</gene>
<dbReference type="GO" id="GO:0030246">
    <property type="term" value="F:carbohydrate binding"/>
    <property type="evidence" value="ECO:0007669"/>
    <property type="project" value="InterPro"/>
</dbReference>
<feature type="domain" description="Glycoside hydrolase family 65 N-terminal" evidence="9">
    <location>
        <begin position="16"/>
        <end position="270"/>
    </location>
</feature>
<keyword evidence="2 10" id="KW-0378">Hydrolase</keyword>
<dbReference type="InterPro" id="IPR012341">
    <property type="entry name" value="6hp_glycosidase-like_sf"/>
</dbReference>
<dbReference type="Gene3D" id="2.70.98.40">
    <property type="entry name" value="Glycoside hydrolase, family 65, N-terminal domain"/>
    <property type="match status" value="1"/>
</dbReference>
<dbReference type="OrthoDB" id="9816160at2"/>
<dbReference type="Pfam" id="PF03633">
    <property type="entry name" value="Glyco_hydro_65C"/>
    <property type="match status" value="1"/>
</dbReference>
<evidence type="ECO:0000313" key="10">
    <source>
        <dbReference type="EMBL" id="AQS66041.1"/>
    </source>
</evidence>
<dbReference type="EMBL" id="CP019724">
    <property type="protein sequence ID" value="AQS66041.1"/>
    <property type="molecule type" value="Genomic_DNA"/>
</dbReference>
<dbReference type="FunFam" id="2.70.98.40:FF:000001">
    <property type="entry name" value="Family 65 glycosyl hydrolase"/>
    <property type="match status" value="1"/>
</dbReference>
<evidence type="ECO:0000256" key="2">
    <source>
        <dbReference type="ARBA" id="ARBA00022801"/>
    </source>
</evidence>
<dbReference type="InterPro" id="IPR008928">
    <property type="entry name" value="6-hairpin_glycosidase_sf"/>
</dbReference>
<sequence>MITNRTYAVEPWSVRETALNLDLLAQSESVFALSNGHIGWRGNLDEGEPHGLPGSYLNGVHELHPLPYAEAGYGYPESGQTVINVTNGKLLRLLVDDEPFDLRYGRLVKHERTLDLRRGVLERTCEWTSPAGTTIRVRSTRLVSLTQRAIAAVEYEVEPVDSRTRVVIQSELVTNESLPEPDGDPRTAKALQSPLEPEEDMADGSRLRLVHRTRRSGLRVAVAADHVVDTTGEITTSSESNADVARLTITSVLAPGQRLRVQKTVAHGWSGARSRPAMSDQVEAALAAAAHSGWDGLVAEQCAYLEDFWARADVEVHGDEEIQQAVRFALFHVLQAGARAEQRAIPAKGLTGSGYDGHAFWDTEMFVLPVLTYTEPKAVAEALRWRRDTLPAARDRATQLGLRGAAFPWRTIDGSEGSAYWPAGTAAFHVAADIAHAAVRYTAATGDTDFERDTALELLVETARLWRSLGHHDHHGVFHIDGVTGPDEYSAIAYDNTYTNLMARSNLLAAAEACERHPDEAARLGVDDEESAAWRDAAESVHIPYNEEIGVHEQHAGFTRHQRWDFADTGADQYPLMLHFPYFDLYRKQVIKQSDLVLAMYTCGSWFDAHCDEDQIARNFAYYEPLTVRDSSLSACCQAVVAAQTGHLRLAYDYAAEAALMDLADLEHNTRDGLHIASLAGTWMALVAGFGGTRRDGDGLRFTPRLPEKFSRLAFRLQFRGRCLRVEIGADKATYTLLSGAPLTIHHHGSALTVNGDGPVTRAVPAPKRRPTPEQPPHRRPNAR</sequence>
<evidence type="ECO:0000256" key="1">
    <source>
        <dbReference type="ARBA" id="ARBA00006768"/>
    </source>
</evidence>
<feature type="active site" description="Proton donor" evidence="4">
    <location>
        <position position="488"/>
    </location>
</feature>
<dbReference type="Gene3D" id="2.60.420.10">
    <property type="entry name" value="Maltose phosphorylase, domain 3"/>
    <property type="match status" value="1"/>
</dbReference>
<dbReference type="InterPro" id="IPR037018">
    <property type="entry name" value="GH65_N"/>
</dbReference>
<dbReference type="InterPro" id="IPR011013">
    <property type="entry name" value="Gal_mutarotase_sf_dom"/>
</dbReference>
<dbReference type="KEGG" id="spac:B1H29_03040"/>
<accession>A0A1S6J2T3</accession>
<proteinExistence type="inferred from homology"/>
<feature type="domain" description="Glycoside hydrolase family 65 C-terminal" evidence="8">
    <location>
        <begin position="694"/>
        <end position="754"/>
    </location>
</feature>
<organism evidence="10 11">
    <name type="scientific">Streptomyces pactum</name>
    <dbReference type="NCBI Taxonomy" id="68249"/>
    <lineage>
        <taxon>Bacteria</taxon>
        <taxon>Bacillati</taxon>
        <taxon>Actinomycetota</taxon>
        <taxon>Actinomycetes</taxon>
        <taxon>Kitasatosporales</taxon>
        <taxon>Streptomycetaceae</taxon>
        <taxon>Streptomyces</taxon>
    </lineage>
</organism>
<dbReference type="GO" id="GO:0004553">
    <property type="term" value="F:hydrolase activity, hydrolyzing O-glycosyl compounds"/>
    <property type="evidence" value="ECO:0007669"/>
    <property type="project" value="TreeGrafter"/>
</dbReference>
<dbReference type="InterPro" id="IPR005194">
    <property type="entry name" value="Glyco_hydro_65_C"/>
</dbReference>
<evidence type="ECO:0000259" key="9">
    <source>
        <dbReference type="Pfam" id="PF03636"/>
    </source>
</evidence>
<evidence type="ECO:0000259" key="8">
    <source>
        <dbReference type="Pfam" id="PF03633"/>
    </source>
</evidence>
<evidence type="ECO:0000313" key="11">
    <source>
        <dbReference type="Proteomes" id="UP000189443"/>
    </source>
</evidence>
<feature type="region of interest" description="Disordered" evidence="6">
    <location>
        <begin position="750"/>
        <end position="784"/>
    </location>
</feature>
<dbReference type="InterPro" id="IPR005195">
    <property type="entry name" value="Glyco_hydro_65_M"/>
</dbReference>
<feature type="binding site" evidence="5">
    <location>
        <begin position="361"/>
        <end position="362"/>
    </location>
    <ligand>
        <name>substrate</name>
    </ligand>
</feature>
<dbReference type="Pfam" id="PF03632">
    <property type="entry name" value="Glyco_hydro_65m"/>
    <property type="match status" value="1"/>
</dbReference>
<dbReference type="Proteomes" id="UP000189443">
    <property type="component" value="Chromosome"/>
</dbReference>
<dbReference type="Pfam" id="PF03636">
    <property type="entry name" value="Glyco_hydro_65N"/>
    <property type="match status" value="1"/>
</dbReference>
<evidence type="ECO:0000256" key="3">
    <source>
        <dbReference type="ARBA" id="ARBA00023295"/>
    </source>
</evidence>
<keyword evidence="3" id="KW-0326">Glycosidase</keyword>
<dbReference type="InterPro" id="IPR017045">
    <property type="entry name" value="Malt_Pase/Glycosyl_Hdrlase"/>
</dbReference>
<dbReference type="PANTHER" id="PTHR11051">
    <property type="entry name" value="GLYCOSYL HYDROLASE-RELATED"/>
    <property type="match status" value="1"/>
</dbReference>
<dbReference type="AlphaFoldDB" id="A0A1S6J2T3"/>